<keyword evidence="6" id="KW-1015">Disulfide bond</keyword>
<evidence type="ECO:0000256" key="9">
    <source>
        <dbReference type="ARBA" id="ARBA00038489"/>
    </source>
</evidence>
<evidence type="ECO:0000313" key="14">
    <source>
        <dbReference type="Proteomes" id="UP001438707"/>
    </source>
</evidence>
<evidence type="ECO:0000256" key="5">
    <source>
        <dbReference type="ARBA" id="ARBA00023002"/>
    </source>
</evidence>
<keyword evidence="3" id="KW-0575">Peroxidase</keyword>
<gene>
    <name evidence="13" type="ORF">WJX74_008616</name>
</gene>
<evidence type="ECO:0000256" key="6">
    <source>
        <dbReference type="ARBA" id="ARBA00023157"/>
    </source>
</evidence>
<dbReference type="InterPro" id="IPR013766">
    <property type="entry name" value="Thioredoxin_domain"/>
</dbReference>
<dbReference type="Gene3D" id="3.40.30.10">
    <property type="entry name" value="Glutaredoxin"/>
    <property type="match status" value="1"/>
</dbReference>
<dbReference type="CDD" id="cd03017">
    <property type="entry name" value="PRX_BCP"/>
    <property type="match status" value="1"/>
</dbReference>
<comment type="similarity">
    <text evidence="9">Belongs to the peroxiredoxin family. BCP/PrxQ subfamily.</text>
</comment>
<sequence length="164" mass="17768">MGKGKFGEGDRLETLPSYSSPLVTQDGKKISFAQLKGKGLVLFWYPKAGTAVCTKEACQFRDDYSKFAELNIEVLGISSDTPEANAAWAQKERLPFSLISDHNNTLRTELGVKNNLLGLAPGRQTFVMDTSGTCILSYTNSLNGKAHVEEALKAARKAVGKPPS</sequence>
<dbReference type="InterPro" id="IPR050924">
    <property type="entry name" value="Peroxiredoxin_BCP/PrxQ"/>
</dbReference>
<evidence type="ECO:0000256" key="10">
    <source>
        <dbReference type="ARBA" id="ARBA00042163"/>
    </source>
</evidence>
<comment type="catalytic activity">
    <reaction evidence="11">
        <text>a hydroperoxide + [thioredoxin]-dithiol = an alcohol + [thioredoxin]-disulfide + H2O</text>
        <dbReference type="Rhea" id="RHEA:62620"/>
        <dbReference type="Rhea" id="RHEA-COMP:10698"/>
        <dbReference type="Rhea" id="RHEA-COMP:10700"/>
        <dbReference type="ChEBI" id="CHEBI:15377"/>
        <dbReference type="ChEBI" id="CHEBI:29950"/>
        <dbReference type="ChEBI" id="CHEBI:30879"/>
        <dbReference type="ChEBI" id="CHEBI:35924"/>
        <dbReference type="ChEBI" id="CHEBI:50058"/>
        <dbReference type="EC" id="1.11.1.24"/>
    </reaction>
</comment>
<dbReference type="PANTHER" id="PTHR42801:SF4">
    <property type="entry name" value="AHPC_TSA FAMILY PROTEIN"/>
    <property type="match status" value="1"/>
</dbReference>
<dbReference type="EC" id="1.11.1.24" evidence="2"/>
<dbReference type="GO" id="GO:0045454">
    <property type="term" value="P:cell redox homeostasis"/>
    <property type="evidence" value="ECO:0007669"/>
    <property type="project" value="TreeGrafter"/>
</dbReference>
<evidence type="ECO:0000256" key="8">
    <source>
        <dbReference type="ARBA" id="ARBA00032824"/>
    </source>
</evidence>
<evidence type="ECO:0000259" key="12">
    <source>
        <dbReference type="PROSITE" id="PS51352"/>
    </source>
</evidence>
<dbReference type="SUPFAM" id="SSF52833">
    <property type="entry name" value="Thioredoxin-like"/>
    <property type="match status" value="1"/>
</dbReference>
<organism evidence="13 14">
    <name type="scientific">Apatococcus lobatus</name>
    <dbReference type="NCBI Taxonomy" id="904363"/>
    <lineage>
        <taxon>Eukaryota</taxon>
        <taxon>Viridiplantae</taxon>
        <taxon>Chlorophyta</taxon>
        <taxon>core chlorophytes</taxon>
        <taxon>Trebouxiophyceae</taxon>
        <taxon>Chlorellales</taxon>
        <taxon>Chlorellaceae</taxon>
        <taxon>Apatococcus</taxon>
    </lineage>
</organism>
<keyword evidence="7" id="KW-0676">Redox-active center</keyword>
<dbReference type="InterPro" id="IPR036249">
    <property type="entry name" value="Thioredoxin-like_sf"/>
</dbReference>
<keyword evidence="4" id="KW-0049">Antioxidant</keyword>
<name>A0AAW1QBK4_9CHLO</name>
<proteinExistence type="inferred from homology"/>
<dbReference type="InterPro" id="IPR000866">
    <property type="entry name" value="AhpC/TSA"/>
</dbReference>
<dbReference type="PANTHER" id="PTHR42801">
    <property type="entry name" value="THIOREDOXIN-DEPENDENT PEROXIDE REDUCTASE"/>
    <property type="match status" value="1"/>
</dbReference>
<evidence type="ECO:0000256" key="3">
    <source>
        <dbReference type="ARBA" id="ARBA00022559"/>
    </source>
</evidence>
<dbReference type="EMBL" id="JALJOS010000059">
    <property type="protein sequence ID" value="KAK9818600.1"/>
    <property type="molecule type" value="Genomic_DNA"/>
</dbReference>
<keyword evidence="14" id="KW-1185">Reference proteome</keyword>
<dbReference type="PROSITE" id="PS51352">
    <property type="entry name" value="THIOREDOXIN_2"/>
    <property type="match status" value="1"/>
</dbReference>
<protein>
    <recommendedName>
        <fullName evidence="2">thioredoxin-dependent peroxiredoxin</fullName>
        <ecNumber evidence="2">1.11.1.24</ecNumber>
    </recommendedName>
    <alternativeName>
        <fullName evidence="8">Thioredoxin peroxidase</fullName>
    </alternativeName>
    <alternativeName>
        <fullName evidence="10">Thioredoxin-dependent peroxiredoxin Q</fullName>
    </alternativeName>
</protein>
<dbReference type="GO" id="GO:0009543">
    <property type="term" value="C:chloroplast thylakoid lumen"/>
    <property type="evidence" value="ECO:0007669"/>
    <property type="project" value="UniProtKB-SubCell"/>
</dbReference>
<evidence type="ECO:0000256" key="7">
    <source>
        <dbReference type="ARBA" id="ARBA00023284"/>
    </source>
</evidence>
<comment type="caution">
    <text evidence="13">The sequence shown here is derived from an EMBL/GenBank/DDBJ whole genome shotgun (WGS) entry which is preliminary data.</text>
</comment>
<reference evidence="13 14" key="1">
    <citation type="journal article" date="2024" name="Nat. Commun.">
        <title>Phylogenomics reveals the evolutionary origins of lichenization in chlorophyte algae.</title>
        <authorList>
            <person name="Puginier C."/>
            <person name="Libourel C."/>
            <person name="Otte J."/>
            <person name="Skaloud P."/>
            <person name="Haon M."/>
            <person name="Grisel S."/>
            <person name="Petersen M."/>
            <person name="Berrin J.G."/>
            <person name="Delaux P.M."/>
            <person name="Dal Grande F."/>
            <person name="Keller J."/>
        </authorList>
    </citation>
    <scope>NUCLEOTIDE SEQUENCE [LARGE SCALE GENOMIC DNA]</scope>
    <source>
        <strain evidence="13 14">SAG 2145</strain>
    </source>
</reference>
<dbReference type="GO" id="GO:0034599">
    <property type="term" value="P:cellular response to oxidative stress"/>
    <property type="evidence" value="ECO:0007669"/>
    <property type="project" value="TreeGrafter"/>
</dbReference>
<comment type="subcellular location">
    <subcellularLocation>
        <location evidence="1">Plastid</location>
        <location evidence="1">Chloroplast thylakoid lumen</location>
    </subcellularLocation>
</comment>
<accession>A0AAW1QBK4</accession>
<evidence type="ECO:0000256" key="1">
    <source>
        <dbReference type="ARBA" id="ARBA00004456"/>
    </source>
</evidence>
<evidence type="ECO:0000256" key="11">
    <source>
        <dbReference type="ARBA" id="ARBA00049091"/>
    </source>
</evidence>
<dbReference type="Proteomes" id="UP001438707">
    <property type="component" value="Unassembled WGS sequence"/>
</dbReference>
<evidence type="ECO:0000256" key="2">
    <source>
        <dbReference type="ARBA" id="ARBA00013017"/>
    </source>
</evidence>
<keyword evidence="5" id="KW-0560">Oxidoreductase</keyword>
<evidence type="ECO:0000313" key="13">
    <source>
        <dbReference type="EMBL" id="KAK9818600.1"/>
    </source>
</evidence>
<evidence type="ECO:0000256" key="4">
    <source>
        <dbReference type="ARBA" id="ARBA00022862"/>
    </source>
</evidence>
<feature type="domain" description="Thioredoxin" evidence="12">
    <location>
        <begin position="9"/>
        <end position="157"/>
    </location>
</feature>
<dbReference type="AlphaFoldDB" id="A0AAW1QBK4"/>
<dbReference type="GO" id="GO:0008379">
    <property type="term" value="F:thioredoxin peroxidase activity"/>
    <property type="evidence" value="ECO:0007669"/>
    <property type="project" value="TreeGrafter"/>
</dbReference>
<dbReference type="Pfam" id="PF00578">
    <property type="entry name" value="AhpC-TSA"/>
    <property type="match status" value="1"/>
</dbReference>